<gene>
    <name evidence="5" type="ORF">EQM13_15200</name>
</gene>
<dbReference type="EMBL" id="CP035282">
    <property type="protein sequence ID" value="QAT62818.1"/>
    <property type="molecule type" value="Genomic_DNA"/>
</dbReference>
<dbReference type="KEGG" id="spoa:EQM13_15200"/>
<evidence type="ECO:0000256" key="1">
    <source>
        <dbReference type="ARBA" id="ARBA00023015"/>
    </source>
</evidence>
<dbReference type="Pfam" id="PF00392">
    <property type="entry name" value="GntR"/>
    <property type="match status" value="1"/>
</dbReference>
<dbReference type="GO" id="GO:0003677">
    <property type="term" value="F:DNA binding"/>
    <property type="evidence" value="ECO:0007669"/>
    <property type="project" value="UniProtKB-KW"/>
</dbReference>
<keyword evidence="6" id="KW-1185">Reference proteome</keyword>
<evidence type="ECO:0000313" key="6">
    <source>
        <dbReference type="Proteomes" id="UP000287969"/>
    </source>
</evidence>
<sequence length="247" mass="29066">MEYIKINKHISTPFYSQIKDCIIKAIEDGTIKANDKLPTEQELCETLKISRPVVRQAYAELLSEGVIVRYKGKGTFVREREVRENFFKELSSFYQEMKREGLRPSTKVLELKKVGYDEAIFSPLELNEDEECLHIKRLRYGNDIPIVLVDTYIPLKYFDGLENYDFENLSLYDIFEKDYDTTVFKANRFVCARIINNEDAKLLQVKRNTAIHYVKTIAFDQMDRAIELSIARYPGERNTFEVQIDKR</sequence>
<dbReference type="Proteomes" id="UP000287969">
    <property type="component" value="Chromosome"/>
</dbReference>
<dbReference type="GO" id="GO:0045892">
    <property type="term" value="P:negative regulation of DNA-templated transcription"/>
    <property type="evidence" value="ECO:0007669"/>
    <property type="project" value="TreeGrafter"/>
</dbReference>
<evidence type="ECO:0000256" key="3">
    <source>
        <dbReference type="ARBA" id="ARBA00023163"/>
    </source>
</evidence>
<dbReference type="PRINTS" id="PR00035">
    <property type="entry name" value="HTHGNTR"/>
</dbReference>
<dbReference type="PROSITE" id="PS50949">
    <property type="entry name" value="HTH_GNTR"/>
    <property type="match status" value="1"/>
</dbReference>
<dbReference type="SUPFAM" id="SSF46785">
    <property type="entry name" value="Winged helix' DNA-binding domain"/>
    <property type="match status" value="1"/>
</dbReference>
<reference evidence="6" key="1">
    <citation type="submission" date="2019-01" db="EMBL/GenBank/DDBJ databases">
        <title>Draft genomes of a novel of Sporanaerobacter strains.</title>
        <authorList>
            <person name="Ma S."/>
        </authorList>
    </citation>
    <scope>NUCLEOTIDE SEQUENCE [LARGE SCALE GENOMIC DNA]</scope>
    <source>
        <strain evidence="6">NJN-17</strain>
    </source>
</reference>
<dbReference type="InterPro" id="IPR036390">
    <property type="entry name" value="WH_DNA-bd_sf"/>
</dbReference>
<dbReference type="SMART" id="SM00345">
    <property type="entry name" value="HTH_GNTR"/>
    <property type="match status" value="1"/>
</dbReference>
<dbReference type="InterPro" id="IPR050679">
    <property type="entry name" value="Bact_HTH_transcr_reg"/>
</dbReference>
<dbReference type="PANTHER" id="PTHR44846:SF1">
    <property type="entry name" value="MANNOSYL-D-GLYCERATE TRANSPORT_METABOLISM SYSTEM REPRESSOR MNGR-RELATED"/>
    <property type="match status" value="1"/>
</dbReference>
<dbReference type="PANTHER" id="PTHR44846">
    <property type="entry name" value="MANNOSYL-D-GLYCERATE TRANSPORT/METABOLISM SYSTEM REPRESSOR MNGR-RELATED"/>
    <property type="match status" value="1"/>
</dbReference>
<keyword evidence="1" id="KW-0805">Transcription regulation</keyword>
<evidence type="ECO:0000259" key="4">
    <source>
        <dbReference type="PROSITE" id="PS50949"/>
    </source>
</evidence>
<feature type="domain" description="HTH gntR-type" evidence="4">
    <location>
        <begin position="12"/>
        <end position="80"/>
    </location>
</feature>
<dbReference type="RefSeq" id="WP_071140715.1">
    <property type="nucleotide sequence ID" value="NZ_CP035282.1"/>
</dbReference>
<organism evidence="5 6">
    <name type="scientific">Acidilutibacter cellobiosedens</name>
    <dbReference type="NCBI Taxonomy" id="2507161"/>
    <lineage>
        <taxon>Bacteria</taxon>
        <taxon>Bacillati</taxon>
        <taxon>Bacillota</taxon>
        <taxon>Tissierellia</taxon>
        <taxon>Tissierellales</taxon>
        <taxon>Acidilutibacteraceae</taxon>
        <taxon>Acidilutibacter</taxon>
    </lineage>
</organism>
<name>A0A410QG50_9FIRM</name>
<dbReference type="Pfam" id="PF07702">
    <property type="entry name" value="UTRA"/>
    <property type="match status" value="1"/>
</dbReference>
<dbReference type="InterPro" id="IPR011663">
    <property type="entry name" value="UTRA"/>
</dbReference>
<dbReference type="AlphaFoldDB" id="A0A410QG50"/>
<keyword evidence="2" id="KW-0238">DNA-binding</keyword>
<dbReference type="InterPro" id="IPR036388">
    <property type="entry name" value="WH-like_DNA-bd_sf"/>
</dbReference>
<keyword evidence="3" id="KW-0804">Transcription</keyword>
<dbReference type="Gene3D" id="1.10.10.10">
    <property type="entry name" value="Winged helix-like DNA-binding domain superfamily/Winged helix DNA-binding domain"/>
    <property type="match status" value="1"/>
</dbReference>
<evidence type="ECO:0000313" key="5">
    <source>
        <dbReference type="EMBL" id="QAT62818.1"/>
    </source>
</evidence>
<dbReference type="CDD" id="cd07377">
    <property type="entry name" value="WHTH_GntR"/>
    <property type="match status" value="1"/>
</dbReference>
<dbReference type="OrthoDB" id="1648691at2"/>
<accession>A0A410QG50</accession>
<dbReference type="SMART" id="SM00866">
    <property type="entry name" value="UTRA"/>
    <property type="match status" value="1"/>
</dbReference>
<dbReference type="Gene3D" id="3.40.1410.10">
    <property type="entry name" value="Chorismate lyase-like"/>
    <property type="match status" value="1"/>
</dbReference>
<dbReference type="SUPFAM" id="SSF64288">
    <property type="entry name" value="Chorismate lyase-like"/>
    <property type="match status" value="1"/>
</dbReference>
<proteinExistence type="predicted"/>
<dbReference type="InterPro" id="IPR028978">
    <property type="entry name" value="Chorismate_lyase_/UTRA_dom_sf"/>
</dbReference>
<dbReference type="InterPro" id="IPR000524">
    <property type="entry name" value="Tscrpt_reg_HTH_GntR"/>
</dbReference>
<protein>
    <submittedName>
        <fullName evidence="5">GntR family transcriptional regulator</fullName>
    </submittedName>
</protein>
<dbReference type="GO" id="GO:0003700">
    <property type="term" value="F:DNA-binding transcription factor activity"/>
    <property type="evidence" value="ECO:0007669"/>
    <property type="project" value="InterPro"/>
</dbReference>
<evidence type="ECO:0000256" key="2">
    <source>
        <dbReference type="ARBA" id="ARBA00023125"/>
    </source>
</evidence>